<feature type="chain" id="PRO_5046888488" description="AA1-like domain-containing protein" evidence="1">
    <location>
        <begin position="19"/>
        <end position="198"/>
    </location>
</feature>
<evidence type="ECO:0008006" key="4">
    <source>
        <dbReference type="Google" id="ProtNLM"/>
    </source>
</evidence>
<comment type="caution">
    <text evidence="2">The sequence shown here is derived from an EMBL/GenBank/DDBJ whole genome shotgun (WGS) entry which is preliminary data.</text>
</comment>
<organism evidence="2 3">
    <name type="scientific">Sporothrix eucalyptigena</name>
    <dbReference type="NCBI Taxonomy" id="1812306"/>
    <lineage>
        <taxon>Eukaryota</taxon>
        <taxon>Fungi</taxon>
        <taxon>Dikarya</taxon>
        <taxon>Ascomycota</taxon>
        <taxon>Pezizomycotina</taxon>
        <taxon>Sordariomycetes</taxon>
        <taxon>Sordariomycetidae</taxon>
        <taxon>Ophiostomatales</taxon>
        <taxon>Ophiostomataceae</taxon>
        <taxon>Sporothrix</taxon>
    </lineage>
</organism>
<dbReference type="Proteomes" id="UP001642482">
    <property type="component" value="Unassembled WGS sequence"/>
</dbReference>
<name>A0ABP0D0R5_9PEZI</name>
<accession>A0ABP0D0R5</accession>
<sequence>MHIHQIFLVLLGRARVKALASTLIPAVPSSFDNTPGNVVNCNSRSEAIHNLTVYGTEILYTPVNATSNITTGTDATTSFEFQLYNSVLGVDAQCSTHVPQNESLLATWHTCFVESRDTRITAAFQFDLTRHTLIINETWVCDGDGDKENGGTFQAWATNNISVLCAETVNADLGQHYCASIPNVPLPVNVTRVASSGQ</sequence>
<keyword evidence="1" id="KW-0732">Signal</keyword>
<proteinExistence type="predicted"/>
<gene>
    <name evidence="2" type="ORF">SEUCBS140593_009760</name>
</gene>
<keyword evidence="3" id="KW-1185">Reference proteome</keyword>
<protein>
    <recommendedName>
        <fullName evidence="4">AA1-like domain-containing protein</fullName>
    </recommendedName>
</protein>
<evidence type="ECO:0000313" key="2">
    <source>
        <dbReference type="EMBL" id="CAK7236856.1"/>
    </source>
</evidence>
<feature type="signal peptide" evidence="1">
    <location>
        <begin position="1"/>
        <end position="18"/>
    </location>
</feature>
<evidence type="ECO:0000313" key="3">
    <source>
        <dbReference type="Proteomes" id="UP001642482"/>
    </source>
</evidence>
<dbReference type="EMBL" id="CAWUHD010000170">
    <property type="protein sequence ID" value="CAK7236856.1"/>
    <property type="molecule type" value="Genomic_DNA"/>
</dbReference>
<reference evidence="2 3" key="1">
    <citation type="submission" date="2024-01" db="EMBL/GenBank/DDBJ databases">
        <authorList>
            <person name="Allen C."/>
            <person name="Tagirdzhanova G."/>
        </authorList>
    </citation>
    <scope>NUCLEOTIDE SEQUENCE [LARGE SCALE GENOMIC DNA]</scope>
</reference>
<evidence type="ECO:0000256" key="1">
    <source>
        <dbReference type="SAM" id="SignalP"/>
    </source>
</evidence>